<dbReference type="InterPro" id="IPR036388">
    <property type="entry name" value="WH-like_DNA-bd_sf"/>
</dbReference>
<sequence>MREEDTSARRFEAERPRLLAVAYRLLGSAAEAEDAVQEAWFRLDGAGEIERLRPWLTTVVSRICLDMLRSRAARREEPGAAGDEFGADPAAEPENEAVLADAVGRALLVVMDALRPDERVAFVLHDLFAVPFDQIAPIVGRTPATTKKLASRARARVRAPGDDAAGGGARVRDRVPARSGTREGTPVPGAAGPRPRGTVPNAEGTHGEGAGAAHPSADSGSVLARVPDPARSATAGRPSGARPSSSAARGADGGGTRVPASALEDGAENTSGAGGGPARAVAGRGGVPGADPVRGGAAERASDAGAGPSRGEDASDPGAAEREVVAAFLRAAREGDLAALLAVLAPEVVRTADPAALPPGMAAVVRGAAAVAGETVVLRARARVAALALVDGAVGIVVAPRGRLLSALRVSVAGGRVTAYEVVADPARLRALEVRMPPGWAA</sequence>
<dbReference type="Gene3D" id="3.10.450.50">
    <property type="match status" value="1"/>
</dbReference>
<evidence type="ECO:0000259" key="9">
    <source>
        <dbReference type="Pfam" id="PF08281"/>
    </source>
</evidence>
<dbReference type="Proteomes" id="UP001601444">
    <property type="component" value="Unassembled WGS sequence"/>
</dbReference>
<evidence type="ECO:0000256" key="4">
    <source>
        <dbReference type="ARBA" id="ARBA00023082"/>
    </source>
</evidence>
<dbReference type="Pfam" id="PF08281">
    <property type="entry name" value="Sigma70_r4_2"/>
    <property type="match status" value="1"/>
</dbReference>
<feature type="region of interest" description="Disordered" evidence="7">
    <location>
        <begin position="145"/>
        <end position="318"/>
    </location>
</feature>
<dbReference type="InterPro" id="IPR013324">
    <property type="entry name" value="RNA_pol_sigma_r3/r4-like"/>
</dbReference>
<comment type="similarity">
    <text evidence="1">Belongs to the sigma-70 factor family. ECF subfamily.</text>
</comment>
<evidence type="ECO:0000313" key="10">
    <source>
        <dbReference type="EMBL" id="MFF0544236.1"/>
    </source>
</evidence>
<evidence type="ECO:0000256" key="1">
    <source>
        <dbReference type="ARBA" id="ARBA00010641"/>
    </source>
</evidence>
<evidence type="ECO:0000313" key="11">
    <source>
        <dbReference type="Proteomes" id="UP001601444"/>
    </source>
</evidence>
<feature type="domain" description="RNA polymerase sigma factor 70 region 4 type 2" evidence="9">
    <location>
        <begin position="106"/>
        <end position="156"/>
    </location>
</feature>
<feature type="compositionally biased region" description="Gly residues" evidence="7">
    <location>
        <begin position="272"/>
        <end position="288"/>
    </location>
</feature>
<comment type="subunit">
    <text evidence="2">Interacts transiently with the RNA polymerase catalytic core formed by RpoA, RpoB, RpoC and RpoZ (2 alpha, 1 beta, 1 beta' and 1 omega subunit) to form the RNA polymerase holoenzyme that can initiate transcription.</text>
</comment>
<dbReference type="SUPFAM" id="SSF88946">
    <property type="entry name" value="Sigma2 domain of RNA polymerase sigma factors"/>
    <property type="match status" value="1"/>
</dbReference>
<organism evidence="10 11">
    <name type="scientific">Nocardia thailandica</name>
    <dbReference type="NCBI Taxonomy" id="257275"/>
    <lineage>
        <taxon>Bacteria</taxon>
        <taxon>Bacillati</taxon>
        <taxon>Actinomycetota</taxon>
        <taxon>Actinomycetes</taxon>
        <taxon>Mycobacteriales</taxon>
        <taxon>Nocardiaceae</taxon>
        <taxon>Nocardia</taxon>
    </lineage>
</organism>
<feature type="compositionally biased region" description="Low complexity" evidence="7">
    <location>
        <begin position="184"/>
        <end position="204"/>
    </location>
</feature>
<dbReference type="NCBIfam" id="TIGR02937">
    <property type="entry name" value="sigma70-ECF"/>
    <property type="match status" value="1"/>
</dbReference>
<dbReference type="InterPro" id="IPR013249">
    <property type="entry name" value="RNA_pol_sigma70_r4_t2"/>
</dbReference>
<dbReference type="InterPro" id="IPR007627">
    <property type="entry name" value="RNA_pol_sigma70_r2"/>
</dbReference>
<keyword evidence="3" id="KW-0805">Transcription regulation</keyword>
<dbReference type="InterPro" id="IPR013325">
    <property type="entry name" value="RNA_pol_sigma_r2"/>
</dbReference>
<feature type="domain" description="RNA polymerase sigma-70 region 2" evidence="8">
    <location>
        <begin position="11"/>
        <end position="72"/>
    </location>
</feature>
<keyword evidence="5" id="KW-0238">DNA-binding</keyword>
<evidence type="ECO:0000259" key="8">
    <source>
        <dbReference type="Pfam" id="PF04542"/>
    </source>
</evidence>
<evidence type="ECO:0000256" key="7">
    <source>
        <dbReference type="SAM" id="MobiDB-lite"/>
    </source>
</evidence>
<keyword evidence="6" id="KW-0804">Transcription</keyword>
<protein>
    <submittedName>
        <fullName evidence="10">Sigma-70 family RNA polymerase sigma factor</fullName>
    </submittedName>
</protein>
<dbReference type="SUPFAM" id="SSF88659">
    <property type="entry name" value="Sigma3 and sigma4 domains of RNA polymerase sigma factors"/>
    <property type="match status" value="1"/>
</dbReference>
<keyword evidence="4" id="KW-0731">Sigma factor</keyword>
<dbReference type="InterPro" id="IPR052704">
    <property type="entry name" value="ECF_Sigma-70_Domain"/>
</dbReference>
<gene>
    <name evidence="10" type="ORF">ACFYTF_15505</name>
</gene>
<feature type="compositionally biased region" description="Low complexity" evidence="7">
    <location>
        <begin position="235"/>
        <end position="250"/>
    </location>
</feature>
<dbReference type="Pfam" id="PF04542">
    <property type="entry name" value="Sigma70_r2"/>
    <property type="match status" value="1"/>
</dbReference>
<name>A0ABW6PP98_9NOCA</name>
<accession>A0ABW6PP98</accession>
<proteinExistence type="inferred from homology"/>
<dbReference type="RefSeq" id="WP_387700840.1">
    <property type="nucleotide sequence ID" value="NZ_JBIAMX010000008.1"/>
</dbReference>
<evidence type="ECO:0000256" key="3">
    <source>
        <dbReference type="ARBA" id="ARBA00023015"/>
    </source>
</evidence>
<feature type="compositionally biased region" description="Low complexity" evidence="7">
    <location>
        <begin position="289"/>
        <end position="298"/>
    </location>
</feature>
<dbReference type="SUPFAM" id="SSF54427">
    <property type="entry name" value="NTF2-like"/>
    <property type="match status" value="1"/>
</dbReference>
<comment type="caution">
    <text evidence="10">The sequence shown here is derived from an EMBL/GenBank/DDBJ whole genome shotgun (WGS) entry which is preliminary data.</text>
</comment>
<evidence type="ECO:0000256" key="2">
    <source>
        <dbReference type="ARBA" id="ARBA00011344"/>
    </source>
</evidence>
<dbReference type="Gene3D" id="1.10.10.10">
    <property type="entry name" value="Winged helix-like DNA-binding domain superfamily/Winged helix DNA-binding domain"/>
    <property type="match status" value="1"/>
</dbReference>
<evidence type="ECO:0000256" key="5">
    <source>
        <dbReference type="ARBA" id="ARBA00023125"/>
    </source>
</evidence>
<reference evidence="10 11" key="1">
    <citation type="submission" date="2024-10" db="EMBL/GenBank/DDBJ databases">
        <title>The Natural Products Discovery Center: Release of the First 8490 Sequenced Strains for Exploring Actinobacteria Biosynthetic Diversity.</title>
        <authorList>
            <person name="Kalkreuter E."/>
            <person name="Kautsar S.A."/>
            <person name="Yang D."/>
            <person name="Bader C.D."/>
            <person name="Teijaro C.N."/>
            <person name="Fluegel L."/>
            <person name="Davis C.M."/>
            <person name="Simpson J.R."/>
            <person name="Lauterbach L."/>
            <person name="Steele A.D."/>
            <person name="Gui C."/>
            <person name="Meng S."/>
            <person name="Li G."/>
            <person name="Viehrig K."/>
            <person name="Ye F."/>
            <person name="Su P."/>
            <person name="Kiefer A.F."/>
            <person name="Nichols A."/>
            <person name="Cepeda A.J."/>
            <person name="Yan W."/>
            <person name="Fan B."/>
            <person name="Jiang Y."/>
            <person name="Adhikari A."/>
            <person name="Zheng C.-J."/>
            <person name="Schuster L."/>
            <person name="Cowan T.M."/>
            <person name="Smanski M.J."/>
            <person name="Chevrette M.G."/>
            <person name="De Carvalho L.P.S."/>
            <person name="Shen B."/>
        </authorList>
    </citation>
    <scope>NUCLEOTIDE SEQUENCE [LARGE SCALE GENOMIC DNA]</scope>
    <source>
        <strain evidence="10 11">NPDC004045</strain>
    </source>
</reference>
<keyword evidence="11" id="KW-1185">Reference proteome</keyword>
<dbReference type="Gene3D" id="1.10.1740.10">
    <property type="match status" value="1"/>
</dbReference>
<dbReference type="EMBL" id="JBIAMX010000008">
    <property type="protein sequence ID" value="MFF0544236.1"/>
    <property type="molecule type" value="Genomic_DNA"/>
</dbReference>
<dbReference type="PANTHER" id="PTHR30173:SF43">
    <property type="entry name" value="ECF RNA POLYMERASE SIGMA FACTOR SIGI-RELATED"/>
    <property type="match status" value="1"/>
</dbReference>
<dbReference type="InterPro" id="IPR032710">
    <property type="entry name" value="NTF2-like_dom_sf"/>
</dbReference>
<dbReference type="InterPro" id="IPR014284">
    <property type="entry name" value="RNA_pol_sigma-70_dom"/>
</dbReference>
<evidence type="ECO:0000256" key="6">
    <source>
        <dbReference type="ARBA" id="ARBA00023163"/>
    </source>
</evidence>
<dbReference type="PANTHER" id="PTHR30173">
    <property type="entry name" value="SIGMA 19 FACTOR"/>
    <property type="match status" value="1"/>
</dbReference>